<dbReference type="OrthoDB" id="1176663at2"/>
<organism evidence="1 2">
    <name type="scientific">Maribacter dokdonensis</name>
    <dbReference type="NCBI Taxonomy" id="320912"/>
    <lineage>
        <taxon>Bacteria</taxon>
        <taxon>Pseudomonadati</taxon>
        <taxon>Bacteroidota</taxon>
        <taxon>Flavobacteriia</taxon>
        <taxon>Flavobacteriales</taxon>
        <taxon>Flavobacteriaceae</taxon>
        <taxon>Maribacter</taxon>
    </lineage>
</organism>
<dbReference type="EMBL" id="FNTB01000001">
    <property type="protein sequence ID" value="SEB60902.1"/>
    <property type="molecule type" value="Genomic_DNA"/>
</dbReference>
<name>A0A1H4KSM3_9FLAO</name>
<dbReference type="AlphaFoldDB" id="A0A1H4KSM3"/>
<proteinExistence type="predicted"/>
<sequence length="203" mass="23205">MRTLFNRIATAVLSVVLGFTCLTSCGLTKTDYQREYARVWKEHIKSEAWKQSLISNNEYAKDDLYASTDTEVTLAEEETKVSGFNATYESLVSKAYFKIITEAEKADAKITADYKMLKDNETALKVDKKRAQAITKRYEAHKAMLSGLKSWNIFSEDRSGDLEYFKAENEIEIQKMLSAGESDNQIVNYLIYKLADLYHIEGN</sequence>
<gene>
    <name evidence="1" type="ORF">SAMN05192540_1045</name>
</gene>
<dbReference type="RefSeq" id="WP_074670667.1">
    <property type="nucleotide sequence ID" value="NZ_CAJQES010000054.1"/>
</dbReference>
<dbReference type="Proteomes" id="UP000183038">
    <property type="component" value="Unassembled WGS sequence"/>
</dbReference>
<accession>A0A1H4KSM3</accession>
<reference evidence="1 2" key="1">
    <citation type="submission" date="2016-10" db="EMBL/GenBank/DDBJ databases">
        <authorList>
            <person name="de Groot N.N."/>
        </authorList>
    </citation>
    <scope>NUCLEOTIDE SEQUENCE [LARGE SCALE GENOMIC DNA]</scope>
    <source>
        <strain evidence="1 2">MAR_2009_71</strain>
    </source>
</reference>
<evidence type="ECO:0000313" key="1">
    <source>
        <dbReference type="EMBL" id="SEB60902.1"/>
    </source>
</evidence>
<evidence type="ECO:0000313" key="2">
    <source>
        <dbReference type="Proteomes" id="UP000183038"/>
    </source>
</evidence>
<protein>
    <submittedName>
        <fullName evidence="1">Uncharacterized protein</fullName>
    </submittedName>
</protein>